<comment type="caution">
    <text evidence="9">The sequence shown here is derived from an EMBL/GenBank/DDBJ whole genome shotgun (WGS) entry which is preliminary data.</text>
</comment>
<keyword evidence="10" id="KW-1185">Reference proteome</keyword>
<dbReference type="EMBL" id="SRPW01002739">
    <property type="protein sequence ID" value="KAG5990787.1"/>
    <property type="molecule type" value="Genomic_DNA"/>
</dbReference>
<organism evidence="9 10">
    <name type="scientific">Claviceps pusilla</name>
    <dbReference type="NCBI Taxonomy" id="123648"/>
    <lineage>
        <taxon>Eukaryota</taxon>
        <taxon>Fungi</taxon>
        <taxon>Dikarya</taxon>
        <taxon>Ascomycota</taxon>
        <taxon>Pezizomycotina</taxon>
        <taxon>Sordariomycetes</taxon>
        <taxon>Hypocreomycetidae</taxon>
        <taxon>Hypocreales</taxon>
        <taxon>Clavicipitaceae</taxon>
        <taxon>Claviceps</taxon>
    </lineage>
</organism>
<evidence type="ECO:0000256" key="4">
    <source>
        <dbReference type="ARBA" id="ARBA00022833"/>
    </source>
</evidence>
<evidence type="ECO:0000256" key="5">
    <source>
        <dbReference type="ARBA" id="ARBA00023002"/>
    </source>
</evidence>
<keyword evidence="4 7" id="KW-0862">Zinc</keyword>
<evidence type="ECO:0000256" key="3">
    <source>
        <dbReference type="ARBA" id="ARBA00022723"/>
    </source>
</evidence>
<gene>
    <name evidence="9" type="ORF">E4U43_004190</name>
</gene>
<dbReference type="SUPFAM" id="SSF51735">
    <property type="entry name" value="NAD(P)-binding Rossmann-fold domains"/>
    <property type="match status" value="1"/>
</dbReference>
<dbReference type="AlphaFoldDB" id="A0A9P7N527"/>
<evidence type="ECO:0000259" key="8">
    <source>
        <dbReference type="SMART" id="SM00829"/>
    </source>
</evidence>
<evidence type="ECO:0000256" key="6">
    <source>
        <dbReference type="ARBA" id="ARBA00023027"/>
    </source>
</evidence>
<name>A0A9P7N527_9HYPO</name>
<comment type="cofactor">
    <cofactor evidence="1 7">
        <name>Zn(2+)</name>
        <dbReference type="ChEBI" id="CHEBI:29105"/>
    </cofactor>
</comment>
<evidence type="ECO:0000313" key="10">
    <source>
        <dbReference type="Proteomes" id="UP000748025"/>
    </source>
</evidence>
<dbReference type="FunFam" id="3.40.50.720:FF:000039">
    <property type="entry name" value="Alcohol dehydrogenase AdhP"/>
    <property type="match status" value="1"/>
</dbReference>
<dbReference type="Gene3D" id="3.40.50.720">
    <property type="entry name" value="NAD(P)-binding Rossmann-like Domain"/>
    <property type="match status" value="1"/>
</dbReference>
<sequence length="343" mass="36021">MSSLPESYRAVILPGPNTPFHLQTVQLKRPSPNQVLVKVQACGVCFSDIGISAGHLGTEIFPRTPGHEIVGQVVQVGSAVPPQLFQPGQRVGGAWHGGHDGRCRPCRRGQFQMCEEGAINGCTRDGGYAEYVLLEQEAVVRLPSEPADPAEVAPLLCAGVTVFNGIRKMHVEQGALVAVQGLGGLGHLAVQYAHHMGYEVAVLSSGDDKAAFATQLGARHYINTKTKDGPAELAALGGAGLIVQTAPNADLTSALIGGLAAGGKLLCLAPVEHVKINTGAMVMKGLSVHGWPSGHALDCEEAVRFAGTHGIKCMIEKYPLADVQQAIDSLNAGKPRFRNVLTM</sequence>
<keyword evidence="3 7" id="KW-0479">Metal-binding</keyword>
<dbReference type="SUPFAM" id="SSF50129">
    <property type="entry name" value="GroES-like"/>
    <property type="match status" value="1"/>
</dbReference>
<dbReference type="Gene3D" id="3.90.180.10">
    <property type="entry name" value="Medium-chain alcohol dehydrogenases, catalytic domain"/>
    <property type="match status" value="1"/>
</dbReference>
<evidence type="ECO:0000313" key="9">
    <source>
        <dbReference type="EMBL" id="KAG5990787.1"/>
    </source>
</evidence>
<dbReference type="Pfam" id="PF08240">
    <property type="entry name" value="ADH_N"/>
    <property type="match status" value="1"/>
</dbReference>
<comment type="similarity">
    <text evidence="2 7">Belongs to the zinc-containing alcohol dehydrogenase family.</text>
</comment>
<dbReference type="PANTHER" id="PTHR42940:SF7">
    <property type="entry name" value="ALCOHOL DEHYDROGENASE-LIKE N-TERMINAL DOMAIN-CONTAINING PROTEIN"/>
    <property type="match status" value="1"/>
</dbReference>
<dbReference type="PROSITE" id="PS00059">
    <property type="entry name" value="ADH_ZINC"/>
    <property type="match status" value="1"/>
</dbReference>
<dbReference type="InterPro" id="IPR011032">
    <property type="entry name" value="GroES-like_sf"/>
</dbReference>
<dbReference type="InterPro" id="IPR020843">
    <property type="entry name" value="ER"/>
</dbReference>
<dbReference type="Proteomes" id="UP000748025">
    <property type="component" value="Unassembled WGS sequence"/>
</dbReference>
<reference evidence="9" key="1">
    <citation type="journal article" date="2020" name="bioRxiv">
        <title>Whole genome comparisons of ergot fungi reveals the divergence and evolution of species within the genus Claviceps are the result of varying mechanisms driving genome evolution and host range expansion.</title>
        <authorList>
            <person name="Wyka S.A."/>
            <person name="Mondo S.J."/>
            <person name="Liu M."/>
            <person name="Dettman J."/>
            <person name="Nalam V."/>
            <person name="Broders K.D."/>
        </authorList>
    </citation>
    <scope>NUCLEOTIDE SEQUENCE</scope>
    <source>
        <strain evidence="9">CCC 602</strain>
    </source>
</reference>
<dbReference type="SMART" id="SM00829">
    <property type="entry name" value="PKS_ER"/>
    <property type="match status" value="1"/>
</dbReference>
<dbReference type="InterPro" id="IPR002328">
    <property type="entry name" value="ADH_Zn_CS"/>
</dbReference>
<dbReference type="InterPro" id="IPR036291">
    <property type="entry name" value="NAD(P)-bd_dom_sf"/>
</dbReference>
<dbReference type="GO" id="GO:0008270">
    <property type="term" value="F:zinc ion binding"/>
    <property type="evidence" value="ECO:0007669"/>
    <property type="project" value="InterPro"/>
</dbReference>
<evidence type="ECO:0000256" key="2">
    <source>
        <dbReference type="ARBA" id="ARBA00008072"/>
    </source>
</evidence>
<dbReference type="GO" id="GO:0005737">
    <property type="term" value="C:cytoplasm"/>
    <property type="evidence" value="ECO:0007669"/>
    <property type="project" value="TreeGrafter"/>
</dbReference>
<dbReference type="InterPro" id="IPR013154">
    <property type="entry name" value="ADH-like_N"/>
</dbReference>
<dbReference type="OrthoDB" id="256333at2759"/>
<dbReference type="InterPro" id="IPR013149">
    <property type="entry name" value="ADH-like_C"/>
</dbReference>
<accession>A0A9P7N527</accession>
<protein>
    <recommendedName>
        <fullName evidence="8">Enoyl reductase (ER) domain-containing protein</fullName>
    </recommendedName>
</protein>
<evidence type="ECO:0000256" key="1">
    <source>
        <dbReference type="ARBA" id="ARBA00001947"/>
    </source>
</evidence>
<dbReference type="GO" id="GO:0004022">
    <property type="term" value="F:alcohol dehydrogenase (NAD+) activity"/>
    <property type="evidence" value="ECO:0007669"/>
    <property type="project" value="TreeGrafter"/>
</dbReference>
<evidence type="ECO:0000256" key="7">
    <source>
        <dbReference type="RuleBase" id="RU361277"/>
    </source>
</evidence>
<dbReference type="PANTHER" id="PTHR42940">
    <property type="entry name" value="ALCOHOL DEHYDROGENASE 1-RELATED"/>
    <property type="match status" value="1"/>
</dbReference>
<dbReference type="Pfam" id="PF00107">
    <property type="entry name" value="ADH_zinc_N"/>
    <property type="match status" value="1"/>
</dbReference>
<keyword evidence="5" id="KW-0560">Oxidoreductase</keyword>
<proteinExistence type="inferred from homology"/>
<keyword evidence="6" id="KW-0520">NAD</keyword>
<feature type="domain" description="Enoyl reductase (ER)" evidence="8">
    <location>
        <begin position="15"/>
        <end position="341"/>
    </location>
</feature>